<proteinExistence type="predicted"/>
<evidence type="ECO:0000313" key="4">
    <source>
        <dbReference type="Proteomes" id="UP000247416"/>
    </source>
</evidence>
<dbReference type="OrthoDB" id="9801008at2"/>
<evidence type="ECO:0000313" key="3">
    <source>
        <dbReference type="EMBL" id="PYF08429.1"/>
    </source>
</evidence>
<feature type="domain" description="DUF4829" evidence="2">
    <location>
        <begin position="58"/>
        <end position="144"/>
    </location>
</feature>
<evidence type="ECO:0000259" key="2">
    <source>
        <dbReference type="Pfam" id="PF16111"/>
    </source>
</evidence>
<reference evidence="3 4" key="1">
    <citation type="submission" date="2018-06" db="EMBL/GenBank/DDBJ databases">
        <title>Genomic Encyclopedia of Archaeal and Bacterial Type Strains, Phase II (KMG-II): from individual species to whole genera.</title>
        <authorList>
            <person name="Goeker M."/>
        </authorList>
    </citation>
    <scope>NUCLEOTIDE SEQUENCE [LARGE SCALE GENOMIC DNA]</scope>
    <source>
        <strain evidence="3 4">KACC 16626</strain>
    </source>
</reference>
<dbReference type="AlphaFoldDB" id="A0A318U8U9"/>
<evidence type="ECO:0000256" key="1">
    <source>
        <dbReference type="SAM" id="Phobius"/>
    </source>
</evidence>
<sequence>MKNLLRFIIVVAVVGGTAILLMNQLGKSNNAQVSIGESTKFSEVEINEAVSKVKRKFWGFRGCELTEIWYTEAESDKIAEDYLNYGDGSEKNIDKDNVIGLLSNFKVDSSGGDGSLEPNSTYTEWRWVLIRNSENGKWHVKDWGY</sequence>
<dbReference type="Proteomes" id="UP000247416">
    <property type="component" value="Unassembled WGS sequence"/>
</dbReference>
<keyword evidence="4" id="KW-1185">Reference proteome</keyword>
<keyword evidence="1" id="KW-0472">Membrane</keyword>
<dbReference type="EMBL" id="QJTJ01000002">
    <property type="protein sequence ID" value="PYF08429.1"/>
    <property type="molecule type" value="Genomic_DNA"/>
</dbReference>
<dbReference type="Pfam" id="PF16111">
    <property type="entry name" value="DUF4829"/>
    <property type="match status" value="1"/>
</dbReference>
<keyword evidence="1" id="KW-0812">Transmembrane</keyword>
<keyword evidence="1" id="KW-1133">Transmembrane helix</keyword>
<dbReference type="InterPro" id="IPR032256">
    <property type="entry name" value="DUF4829"/>
</dbReference>
<comment type="caution">
    <text evidence="3">The sequence shown here is derived from an EMBL/GenBank/DDBJ whole genome shotgun (WGS) entry which is preliminary data.</text>
</comment>
<feature type="transmembrane region" description="Helical" evidence="1">
    <location>
        <begin position="7"/>
        <end position="25"/>
    </location>
</feature>
<name>A0A318U8U9_9BACL</name>
<protein>
    <recommendedName>
        <fullName evidence="2">DUF4829 domain-containing protein</fullName>
    </recommendedName>
</protein>
<organism evidence="3 4">
    <name type="scientific">Ureibacillus chungkukjangi</name>
    <dbReference type="NCBI Taxonomy" id="1202712"/>
    <lineage>
        <taxon>Bacteria</taxon>
        <taxon>Bacillati</taxon>
        <taxon>Bacillota</taxon>
        <taxon>Bacilli</taxon>
        <taxon>Bacillales</taxon>
        <taxon>Caryophanaceae</taxon>
        <taxon>Ureibacillus</taxon>
    </lineage>
</organism>
<accession>A0A318U8U9</accession>
<gene>
    <name evidence="3" type="ORF">BJ095_102195</name>
</gene>
<dbReference type="RefSeq" id="WP_107931760.1">
    <property type="nucleotide sequence ID" value="NZ_CP085009.1"/>
</dbReference>